<dbReference type="Gene3D" id="3.40.50.2300">
    <property type="match status" value="1"/>
</dbReference>
<name>A0A2C6BND7_FUSNP</name>
<protein>
    <submittedName>
        <fullName evidence="2">Uncharacterized protein</fullName>
    </submittedName>
</protein>
<organism evidence="2 3">
    <name type="scientific">Fusobacterium nucleatum subsp. polymorphum</name>
    <name type="common">Fusobacterium polymorphum</name>
    <dbReference type="NCBI Taxonomy" id="76857"/>
    <lineage>
        <taxon>Bacteria</taxon>
        <taxon>Fusobacteriati</taxon>
        <taxon>Fusobacteriota</taxon>
        <taxon>Fusobacteriia</taxon>
        <taxon>Fusobacteriales</taxon>
        <taxon>Fusobacteriaceae</taxon>
        <taxon>Fusobacterium</taxon>
    </lineage>
</organism>
<dbReference type="RefSeq" id="WP_098973382.1">
    <property type="nucleotide sequence ID" value="NZ_CP077110.1"/>
</dbReference>
<sequence>MKILIVEDDKVQCKMYEEEIEAFNNEHNNKIEYVIKNNSKEALNIIESDFDAAIIDLNLREENENYSGNLVIQSIFEKKRIPIYIVSGTPNEYDPITALEGKKFLLKKIKRDEKSLYEIFEELTKLYNTGVTKILNRNGILDKIMDEIFLKYSETLINELLNHDEIKNDEKEKIISRFCAGIINEKLKHTSPKYHPCEIYYTPPIKPDITTGDILVQKEESNSRKIILTPACDLEKREDGKRKVSTILVADLEKIEEVLRQVKDENTNLQNKSNEKIIKDIKKGQHIKNYYVELPINNSESYYINFSKLSCLDINEIENKYIRESSISETFLKEIIFNFSKHYGRQGIPELYKI</sequence>
<accession>A0A2C6BND7</accession>
<evidence type="ECO:0000256" key="1">
    <source>
        <dbReference type="SAM" id="Coils"/>
    </source>
</evidence>
<evidence type="ECO:0000313" key="3">
    <source>
        <dbReference type="Proteomes" id="UP000224182"/>
    </source>
</evidence>
<dbReference type="InterPro" id="IPR011006">
    <property type="entry name" value="CheY-like_superfamily"/>
</dbReference>
<reference evidence="2 3" key="1">
    <citation type="submission" date="2017-06" db="EMBL/GenBank/DDBJ databases">
        <title>Draft genome sequence of Fusobacterium nucleatum subsp. polymorphum KCOM 1271 (=ChDC F305).</title>
        <authorList>
            <person name="Kook J.-K."/>
            <person name="Park S.-N."/>
            <person name="Lim Y.K."/>
            <person name="Roh H."/>
        </authorList>
    </citation>
    <scope>NUCLEOTIDE SEQUENCE [LARGE SCALE GENOMIC DNA]</scope>
    <source>
        <strain evidence="3">KCOM 1271 (ChDC F305)</strain>
    </source>
</reference>
<proteinExistence type="predicted"/>
<feature type="coiled-coil region" evidence="1">
    <location>
        <begin position="252"/>
        <end position="279"/>
    </location>
</feature>
<dbReference type="EMBL" id="NIRN01000001">
    <property type="protein sequence ID" value="PHI05624.1"/>
    <property type="molecule type" value="Genomic_DNA"/>
</dbReference>
<evidence type="ECO:0000313" key="2">
    <source>
        <dbReference type="EMBL" id="PHI05624.1"/>
    </source>
</evidence>
<comment type="caution">
    <text evidence="2">The sequence shown here is derived from an EMBL/GenBank/DDBJ whole genome shotgun (WGS) entry which is preliminary data.</text>
</comment>
<dbReference type="Proteomes" id="UP000224182">
    <property type="component" value="Unassembled WGS sequence"/>
</dbReference>
<dbReference type="AlphaFoldDB" id="A0A2C6BND7"/>
<keyword evidence="1" id="KW-0175">Coiled coil</keyword>
<dbReference type="SUPFAM" id="SSF52172">
    <property type="entry name" value="CheY-like"/>
    <property type="match status" value="1"/>
</dbReference>
<gene>
    <name evidence="2" type="ORF">CBG54_00310</name>
</gene>